<evidence type="ECO:0000313" key="3">
    <source>
        <dbReference type="Proteomes" id="UP001595696"/>
    </source>
</evidence>
<organism evidence="2 3">
    <name type="scientific">Nocardia jiangsuensis</name>
    <dbReference type="NCBI Taxonomy" id="1691563"/>
    <lineage>
        <taxon>Bacteria</taxon>
        <taxon>Bacillati</taxon>
        <taxon>Actinomycetota</taxon>
        <taxon>Actinomycetes</taxon>
        <taxon>Mycobacteriales</taxon>
        <taxon>Nocardiaceae</taxon>
        <taxon>Nocardia</taxon>
    </lineage>
</organism>
<comment type="caution">
    <text evidence="2">The sequence shown here is derived from an EMBL/GenBank/DDBJ whole genome shotgun (WGS) entry which is preliminary data.</text>
</comment>
<gene>
    <name evidence="2" type="ORF">ACFO0B_20810</name>
</gene>
<dbReference type="Proteomes" id="UP001595696">
    <property type="component" value="Unassembled WGS sequence"/>
</dbReference>
<dbReference type="RefSeq" id="WP_378614189.1">
    <property type="nucleotide sequence ID" value="NZ_JBHSAX010000017.1"/>
</dbReference>
<name>A0ABV8DY32_9NOCA</name>
<evidence type="ECO:0000313" key="2">
    <source>
        <dbReference type="EMBL" id="MFC3964431.1"/>
    </source>
</evidence>
<dbReference type="EMBL" id="JBHSAX010000017">
    <property type="protein sequence ID" value="MFC3964431.1"/>
    <property type="molecule type" value="Genomic_DNA"/>
</dbReference>
<accession>A0ABV8DY32</accession>
<evidence type="ECO:0000256" key="1">
    <source>
        <dbReference type="SAM" id="SignalP"/>
    </source>
</evidence>
<feature type="chain" id="PRO_5045455963" evidence="1">
    <location>
        <begin position="24"/>
        <end position="384"/>
    </location>
</feature>
<proteinExistence type="predicted"/>
<reference evidence="3" key="1">
    <citation type="journal article" date="2019" name="Int. J. Syst. Evol. Microbiol.">
        <title>The Global Catalogue of Microorganisms (GCM) 10K type strain sequencing project: providing services to taxonomists for standard genome sequencing and annotation.</title>
        <authorList>
            <consortium name="The Broad Institute Genomics Platform"/>
            <consortium name="The Broad Institute Genome Sequencing Center for Infectious Disease"/>
            <person name="Wu L."/>
            <person name="Ma J."/>
        </authorList>
    </citation>
    <scope>NUCLEOTIDE SEQUENCE [LARGE SCALE GENOMIC DNA]</scope>
    <source>
        <strain evidence="3">CGMCC 4.7330</strain>
    </source>
</reference>
<sequence length="384" mass="38110">MKLSHLPLLLTGVLLAGAAIACAGPDSAPTGIALVNADTGPTGAKIAQQLGQDGGGYSWTALAPGEVDAGAFAAVVTLPADLTDAMGTLATDRPHRATLNVRAHPDADAGFVDGAVDLVTHRIGAAGVDAALAATANARSRMTGVQFTAQLLNAGVNAAATGAEQFSGGAEQLLGFLDFAKTGAASLTSAVALLDETIDGAAAQADQLAGALDATGVTIAQVEHTATTVGTGLDQVLPLLRALPFADDPALAEIIAKLEGLRGIAAQAGTQLTGLGALVGGAVHPDTDLGTLLRTVVTRLREAGAQLGQGAELAEDLPRLAEQGGAQLLDAIAQLTAGITQLRTVVGNLDDQTGAAVAALPQRAAAQQSAIALALTDPVEVIRD</sequence>
<keyword evidence="3" id="KW-1185">Reference proteome</keyword>
<feature type="signal peptide" evidence="1">
    <location>
        <begin position="1"/>
        <end position="23"/>
    </location>
</feature>
<protein>
    <submittedName>
        <fullName evidence="2">Uncharacterized protein</fullName>
    </submittedName>
</protein>
<dbReference type="PROSITE" id="PS51257">
    <property type="entry name" value="PROKAR_LIPOPROTEIN"/>
    <property type="match status" value="1"/>
</dbReference>
<keyword evidence="1" id="KW-0732">Signal</keyword>